<sequence length="146" mass="16291">MNPELPTMAEAKALAKRLRQHLKDRGRVVSHAQALETIAHQHGYRDWNTLCAAIGQNGPDAWAPGQRVQGTYLSRPFEGTLIASQRLRPGWFRVVIDLDEPVDVVTFDSFSNHRKRIRGTVGPDGHSRERTSNGLPHLTLEARAAP</sequence>
<reference evidence="4" key="1">
    <citation type="submission" date="2016-10" db="EMBL/GenBank/DDBJ databases">
        <authorList>
            <person name="Varghese N."/>
            <person name="Submissions S."/>
        </authorList>
    </citation>
    <scope>NUCLEOTIDE SEQUENCE [LARGE SCALE GENOMIC DNA]</scope>
    <source>
        <strain evidence="4">ES.061</strain>
    </source>
</reference>
<accession>A0A1H4IP90</accession>
<keyword evidence="4" id="KW-1185">Reference proteome</keyword>
<name>A0A1H4IP90_9HYPH</name>
<dbReference type="Proteomes" id="UP000199064">
    <property type="component" value="Unassembled WGS sequence"/>
</dbReference>
<dbReference type="Pfam" id="PF20066">
    <property type="entry name" value="Glyoxalase_8"/>
    <property type="match status" value="1"/>
</dbReference>
<organism evidence="3 4">
    <name type="scientific">Nitratireductor aquibiodomus</name>
    <dbReference type="NCBI Taxonomy" id="204799"/>
    <lineage>
        <taxon>Bacteria</taxon>
        <taxon>Pseudomonadati</taxon>
        <taxon>Pseudomonadota</taxon>
        <taxon>Alphaproteobacteria</taxon>
        <taxon>Hyphomicrobiales</taxon>
        <taxon>Phyllobacteriaceae</taxon>
        <taxon>Nitratireductor</taxon>
    </lineage>
</organism>
<evidence type="ECO:0000313" key="3">
    <source>
        <dbReference type="EMBL" id="SEB35914.1"/>
    </source>
</evidence>
<proteinExistence type="predicted"/>
<evidence type="ECO:0000259" key="2">
    <source>
        <dbReference type="Pfam" id="PF20066"/>
    </source>
</evidence>
<gene>
    <name evidence="3" type="ORF">SAMN05216452_0333</name>
</gene>
<dbReference type="AlphaFoldDB" id="A0A1H4IP90"/>
<feature type="domain" description="Glyoxalase-related protein" evidence="2">
    <location>
        <begin position="1"/>
        <end position="141"/>
    </location>
</feature>
<dbReference type="EMBL" id="FNSL01000001">
    <property type="protein sequence ID" value="SEB35914.1"/>
    <property type="molecule type" value="Genomic_DNA"/>
</dbReference>
<evidence type="ECO:0000313" key="4">
    <source>
        <dbReference type="Proteomes" id="UP000199064"/>
    </source>
</evidence>
<dbReference type="RefSeq" id="WP_025031428.1">
    <property type="nucleotide sequence ID" value="NZ_FNSL01000001.1"/>
</dbReference>
<evidence type="ECO:0000256" key="1">
    <source>
        <dbReference type="SAM" id="MobiDB-lite"/>
    </source>
</evidence>
<protein>
    <recommendedName>
        <fullName evidence="2">Glyoxalase-related protein domain-containing protein</fullName>
    </recommendedName>
</protein>
<dbReference type="InterPro" id="IPR045517">
    <property type="entry name" value="Glyoxalase_8"/>
</dbReference>
<feature type="region of interest" description="Disordered" evidence="1">
    <location>
        <begin position="116"/>
        <end position="146"/>
    </location>
</feature>